<dbReference type="EMBL" id="CP031222">
    <property type="protein sequence ID" value="AXI01737.1"/>
    <property type="molecule type" value="Genomic_DNA"/>
</dbReference>
<dbReference type="SUPFAM" id="SSF55729">
    <property type="entry name" value="Acyl-CoA N-acyltransferases (Nat)"/>
    <property type="match status" value="1"/>
</dbReference>
<dbReference type="InterPro" id="IPR000182">
    <property type="entry name" value="GNAT_dom"/>
</dbReference>
<dbReference type="AlphaFoldDB" id="A0A345P378"/>
<dbReference type="OrthoDB" id="5736859at2"/>
<protein>
    <submittedName>
        <fullName evidence="2">N-acetyltransferase</fullName>
    </submittedName>
</protein>
<evidence type="ECO:0000313" key="2">
    <source>
        <dbReference type="EMBL" id="AXI01737.1"/>
    </source>
</evidence>
<feature type="domain" description="N-acetyltransferase" evidence="1">
    <location>
        <begin position="3"/>
        <end position="137"/>
    </location>
</feature>
<evidence type="ECO:0000259" key="1">
    <source>
        <dbReference type="PROSITE" id="PS51186"/>
    </source>
</evidence>
<reference evidence="2 3" key="1">
    <citation type="submission" date="2018-07" db="EMBL/GenBank/DDBJ databases">
        <title>Genome sequencing of Moraxellaceae gen. HYN0046.</title>
        <authorList>
            <person name="Kim M."/>
            <person name="Yi H."/>
        </authorList>
    </citation>
    <scope>NUCLEOTIDE SEQUENCE [LARGE SCALE GENOMIC DNA]</scope>
    <source>
        <strain evidence="2 3">HYN0046</strain>
    </source>
</reference>
<dbReference type="Gene3D" id="3.40.630.30">
    <property type="match status" value="1"/>
</dbReference>
<name>A0A345P378_9GAMM</name>
<organism evidence="2 3">
    <name type="scientific">Aquirhabdus parva</name>
    <dbReference type="NCBI Taxonomy" id="2283318"/>
    <lineage>
        <taxon>Bacteria</taxon>
        <taxon>Pseudomonadati</taxon>
        <taxon>Pseudomonadota</taxon>
        <taxon>Gammaproteobacteria</taxon>
        <taxon>Moraxellales</taxon>
        <taxon>Moraxellaceae</taxon>
        <taxon>Aquirhabdus</taxon>
    </lineage>
</organism>
<dbReference type="Proteomes" id="UP000253940">
    <property type="component" value="Chromosome"/>
</dbReference>
<gene>
    <name evidence="2" type="ORF">HYN46_01825</name>
</gene>
<keyword evidence="2" id="KW-0808">Transferase</keyword>
<dbReference type="Pfam" id="PF13508">
    <property type="entry name" value="Acetyltransf_7"/>
    <property type="match status" value="1"/>
</dbReference>
<evidence type="ECO:0000313" key="3">
    <source>
        <dbReference type="Proteomes" id="UP000253940"/>
    </source>
</evidence>
<dbReference type="GO" id="GO:0016747">
    <property type="term" value="F:acyltransferase activity, transferring groups other than amino-acyl groups"/>
    <property type="evidence" value="ECO:0007669"/>
    <property type="project" value="InterPro"/>
</dbReference>
<proteinExistence type="predicted"/>
<dbReference type="InterPro" id="IPR016181">
    <property type="entry name" value="Acyl_CoA_acyltransferase"/>
</dbReference>
<dbReference type="PROSITE" id="PS51186">
    <property type="entry name" value="GNAT"/>
    <property type="match status" value="1"/>
</dbReference>
<sequence length="137" mass="15234">MPITIHAYETLDDNLKDQLENLYDISPEFADGMDAVERLEKALALSAQSYTTDFHAKLYTAEFNDKVIAAIWVTGRGAERMLQYIVVHFANRGRGVAEQLIRAVTEHEQALGVTSFQPGCGAIHRTLAHLGLIHTPL</sequence>
<dbReference type="CDD" id="cd04301">
    <property type="entry name" value="NAT_SF"/>
    <property type="match status" value="1"/>
</dbReference>
<keyword evidence="3" id="KW-1185">Reference proteome</keyword>
<dbReference type="RefSeq" id="WP_114897847.1">
    <property type="nucleotide sequence ID" value="NZ_CP031222.1"/>
</dbReference>
<dbReference type="KEGG" id="mbah:HYN46_01825"/>
<accession>A0A345P378</accession>